<feature type="compositionally biased region" description="Low complexity" evidence="1">
    <location>
        <begin position="44"/>
        <end position="60"/>
    </location>
</feature>
<feature type="compositionally biased region" description="Polar residues" evidence="1">
    <location>
        <begin position="210"/>
        <end position="220"/>
    </location>
</feature>
<dbReference type="SUPFAM" id="SSF46934">
    <property type="entry name" value="UBA-like"/>
    <property type="match status" value="1"/>
</dbReference>
<reference evidence="4" key="1">
    <citation type="journal article" date="2017" name="Nat. Microbiol.">
        <title>Global analysis of biosynthetic gene clusters reveals vast potential of secondary metabolite production in Penicillium species.</title>
        <authorList>
            <person name="Nielsen J.C."/>
            <person name="Grijseels S."/>
            <person name="Prigent S."/>
            <person name="Ji B."/>
            <person name="Dainat J."/>
            <person name="Nielsen K.F."/>
            <person name="Frisvad J.C."/>
            <person name="Workman M."/>
            <person name="Nielsen J."/>
        </authorList>
    </citation>
    <scope>NUCLEOTIDE SEQUENCE [LARGE SCALE GENOMIC DNA]</scope>
    <source>
        <strain evidence="4">IBT 11843</strain>
    </source>
</reference>
<comment type="caution">
    <text evidence="3">The sequence shown here is derived from an EMBL/GenBank/DDBJ whole genome shotgun (WGS) entry which is preliminary data.</text>
</comment>
<dbReference type="PANTHER" id="PTHR16461:SF5">
    <property type="entry name" value="TOLL-INTERACTING PROTEIN"/>
    <property type="match status" value="1"/>
</dbReference>
<proteinExistence type="predicted"/>
<dbReference type="CDD" id="cd14372">
    <property type="entry name" value="CUE_Cue5p_like"/>
    <property type="match status" value="1"/>
</dbReference>
<dbReference type="InterPro" id="IPR009060">
    <property type="entry name" value="UBA-like_sf"/>
</dbReference>
<feature type="region of interest" description="Disordered" evidence="1">
    <location>
        <begin position="1"/>
        <end position="84"/>
    </location>
</feature>
<dbReference type="GO" id="GO:0005737">
    <property type="term" value="C:cytoplasm"/>
    <property type="evidence" value="ECO:0007669"/>
    <property type="project" value="TreeGrafter"/>
</dbReference>
<feature type="domain" description="CUE" evidence="2">
    <location>
        <begin position="73"/>
        <end position="116"/>
    </location>
</feature>
<feature type="region of interest" description="Disordered" evidence="1">
    <location>
        <begin position="208"/>
        <end position="407"/>
    </location>
</feature>
<dbReference type="Proteomes" id="UP000191522">
    <property type="component" value="Unassembled WGS sequence"/>
</dbReference>
<feature type="compositionally biased region" description="Basic and acidic residues" evidence="1">
    <location>
        <begin position="174"/>
        <end position="191"/>
    </location>
</feature>
<dbReference type="GO" id="GO:0043130">
    <property type="term" value="F:ubiquitin binding"/>
    <property type="evidence" value="ECO:0007669"/>
    <property type="project" value="InterPro"/>
</dbReference>
<dbReference type="STRING" id="69771.A0A1V6NRR8"/>
<feature type="compositionally biased region" description="Basic and acidic residues" evidence="1">
    <location>
        <begin position="398"/>
        <end position="407"/>
    </location>
</feature>
<dbReference type="Pfam" id="PF02845">
    <property type="entry name" value="CUE"/>
    <property type="match status" value="1"/>
</dbReference>
<name>A0A1V6NRR8_PENDC</name>
<feature type="region of interest" description="Disordered" evidence="1">
    <location>
        <begin position="113"/>
        <end position="196"/>
    </location>
</feature>
<dbReference type="EMBL" id="MDYL01000040">
    <property type="protein sequence ID" value="OQD67279.1"/>
    <property type="molecule type" value="Genomic_DNA"/>
</dbReference>
<dbReference type="InterPro" id="IPR041807">
    <property type="entry name" value="Cue5/Don1_CUE"/>
</dbReference>
<evidence type="ECO:0000313" key="3">
    <source>
        <dbReference type="EMBL" id="OQD67279.1"/>
    </source>
</evidence>
<feature type="compositionally biased region" description="Polar residues" evidence="1">
    <location>
        <begin position="330"/>
        <end position="343"/>
    </location>
</feature>
<organism evidence="3 4">
    <name type="scientific">Penicillium decumbens</name>
    <dbReference type="NCBI Taxonomy" id="69771"/>
    <lineage>
        <taxon>Eukaryota</taxon>
        <taxon>Fungi</taxon>
        <taxon>Dikarya</taxon>
        <taxon>Ascomycota</taxon>
        <taxon>Pezizomycotina</taxon>
        <taxon>Eurotiomycetes</taxon>
        <taxon>Eurotiomycetidae</taxon>
        <taxon>Eurotiales</taxon>
        <taxon>Aspergillaceae</taxon>
        <taxon>Penicillium</taxon>
    </lineage>
</organism>
<dbReference type="GO" id="GO:0031624">
    <property type="term" value="F:ubiquitin conjugating enzyme binding"/>
    <property type="evidence" value="ECO:0007669"/>
    <property type="project" value="TreeGrafter"/>
</dbReference>
<gene>
    <name evidence="3" type="ORF">PENDEC_c040G03108</name>
</gene>
<feature type="compositionally biased region" description="Polar residues" evidence="1">
    <location>
        <begin position="294"/>
        <end position="305"/>
    </location>
</feature>
<dbReference type="PROSITE" id="PS51140">
    <property type="entry name" value="CUE"/>
    <property type="match status" value="1"/>
</dbReference>
<dbReference type="PANTHER" id="PTHR16461">
    <property type="entry name" value="TOLL-INTERACTING PROTEIN"/>
    <property type="match status" value="1"/>
</dbReference>
<accession>A0A1V6NRR8</accession>
<protein>
    <recommendedName>
        <fullName evidence="2">CUE domain-containing protein</fullName>
    </recommendedName>
</protein>
<evidence type="ECO:0000256" key="1">
    <source>
        <dbReference type="SAM" id="MobiDB-lite"/>
    </source>
</evidence>
<dbReference type="AlphaFoldDB" id="A0A1V6NRR8"/>
<dbReference type="OMA" id="RRSADHN"/>
<dbReference type="FunFam" id="1.10.8.10:FF:000064">
    <property type="entry name" value="Similar to CUE domain-containing protein"/>
    <property type="match status" value="1"/>
</dbReference>
<dbReference type="OrthoDB" id="9942608at2759"/>
<evidence type="ECO:0000259" key="2">
    <source>
        <dbReference type="PROSITE" id="PS51140"/>
    </source>
</evidence>
<feature type="compositionally biased region" description="Pro residues" evidence="1">
    <location>
        <begin position="61"/>
        <end position="71"/>
    </location>
</feature>
<evidence type="ECO:0000313" key="4">
    <source>
        <dbReference type="Proteomes" id="UP000191522"/>
    </source>
</evidence>
<feature type="compositionally biased region" description="Low complexity" evidence="1">
    <location>
        <begin position="8"/>
        <end position="21"/>
    </location>
</feature>
<feature type="compositionally biased region" description="Polar residues" evidence="1">
    <location>
        <begin position="133"/>
        <end position="143"/>
    </location>
</feature>
<dbReference type="Gene3D" id="1.10.8.10">
    <property type="entry name" value="DNA helicase RuvA subunit, C-terminal domain"/>
    <property type="match status" value="1"/>
</dbReference>
<dbReference type="InterPro" id="IPR003892">
    <property type="entry name" value="CUE"/>
</dbReference>
<keyword evidence="4" id="KW-1185">Reference proteome</keyword>
<dbReference type="GO" id="GO:0006511">
    <property type="term" value="P:ubiquitin-dependent protein catabolic process"/>
    <property type="evidence" value="ECO:0007669"/>
    <property type="project" value="TreeGrafter"/>
</dbReference>
<feature type="compositionally biased region" description="Basic and acidic residues" evidence="1">
    <location>
        <begin position="250"/>
        <end position="266"/>
    </location>
</feature>
<sequence>MSEEEKTSAPSNLSAAAPNSPRAESPTTARPLDFDDDQSSVSGAAVTAQQSAQQTATETPPAAPPKPPRPLGPREQSENTLREAFPSIEPAVIKAILTASNWNVEQAFNALLGMTDPTAQEDMVPPPKPPRPSQQATSTTQRQLESDEMYARQLAEAYNASGRRGPAPGWQNDPRYRQPRGSEDSEEKEYSFFDDDLPVIRENLRKGFLETQSKVNSWVTNLKKRIDGEDLDEEPRQNYEQSSPYARPRRSGDMGRRSGDRERYDADPQLLGDDFSALELRDSEAPPPRPPRPVNQNLKKTSSPSPDRRKVSFQDGPPVEIDTNHDSSGKRSSSTGPKSSKWQPLTAVDPSPVVENDPFSLGDSDDEKEIKPKEQTTVPESEQLKKATEEAMSGEIGSSKDKDSKTG</sequence>
<dbReference type="SMART" id="SM00546">
    <property type="entry name" value="CUE"/>
    <property type="match status" value="1"/>
</dbReference>